<gene>
    <name evidence="2" type="ORF">AAG570_002864</name>
</gene>
<evidence type="ECO:0000259" key="1">
    <source>
        <dbReference type="Pfam" id="PF14846"/>
    </source>
</evidence>
<feature type="domain" description="DUF4485" evidence="1">
    <location>
        <begin position="234"/>
        <end position="317"/>
    </location>
</feature>
<comment type="caution">
    <text evidence="2">The sequence shown here is derived from an EMBL/GenBank/DDBJ whole genome shotgun (WGS) entry which is preliminary data.</text>
</comment>
<dbReference type="InterPro" id="IPR027831">
    <property type="entry name" value="DUF4485"/>
</dbReference>
<dbReference type="AlphaFoldDB" id="A0ABD0YTK6"/>
<evidence type="ECO:0000313" key="2">
    <source>
        <dbReference type="EMBL" id="KAL1122534.1"/>
    </source>
</evidence>
<reference evidence="2 3" key="1">
    <citation type="submission" date="2024-07" db="EMBL/GenBank/DDBJ databases">
        <title>Chromosome-level genome assembly of the water stick insect Ranatra chinensis (Heteroptera: Nepidae).</title>
        <authorList>
            <person name="Liu X."/>
        </authorList>
    </citation>
    <scope>NUCLEOTIDE SEQUENCE [LARGE SCALE GENOMIC DNA]</scope>
    <source>
        <strain evidence="2">Cailab_2021Rc</strain>
        <tissue evidence="2">Muscle</tissue>
    </source>
</reference>
<sequence>MAEGERRKTRRISFGEMPQELPRTDYMQEISMLEEDPPVPPLPRMKPPEPVVRNESDALYKRVHRPIAAMSSAKSLMTEYNYFMHTLSSIIPLMSKYGDIITIRRWVTVLLGAEFKASPLLHTTNKLLLHMTIGVVEDKILNLFQTPPTENLADLELHTIRPLAPDPPARWQQDTFWDDLLLGSQQITYIYCGLSSLALSLPQSKAKMTCPIHENCVANIGEGDVVQPVVGMLMDKEFKFFLHLSRPYASLIMDPNVKSVAALWLQTLASIPKCSCLYLKGIRNDYMQAMLGYLQDLRPVGMFSVVPPEGPLIPLAEMAKIYGKNTAVSENRLAHEAEAFLAGQPTPEDGAFCYVAVSGDLEATNIF</sequence>
<proteinExistence type="predicted"/>
<name>A0ABD0YTK6_9HEMI</name>
<dbReference type="Proteomes" id="UP001558652">
    <property type="component" value="Unassembled WGS sequence"/>
</dbReference>
<keyword evidence="3" id="KW-1185">Reference proteome</keyword>
<dbReference type="Pfam" id="PF14846">
    <property type="entry name" value="DUF4485"/>
    <property type="match status" value="1"/>
</dbReference>
<organism evidence="2 3">
    <name type="scientific">Ranatra chinensis</name>
    <dbReference type="NCBI Taxonomy" id="642074"/>
    <lineage>
        <taxon>Eukaryota</taxon>
        <taxon>Metazoa</taxon>
        <taxon>Ecdysozoa</taxon>
        <taxon>Arthropoda</taxon>
        <taxon>Hexapoda</taxon>
        <taxon>Insecta</taxon>
        <taxon>Pterygota</taxon>
        <taxon>Neoptera</taxon>
        <taxon>Paraneoptera</taxon>
        <taxon>Hemiptera</taxon>
        <taxon>Heteroptera</taxon>
        <taxon>Panheteroptera</taxon>
        <taxon>Nepomorpha</taxon>
        <taxon>Nepidae</taxon>
        <taxon>Ranatrinae</taxon>
        <taxon>Ranatra</taxon>
    </lineage>
</organism>
<dbReference type="EMBL" id="JBFDAA010000013">
    <property type="protein sequence ID" value="KAL1122534.1"/>
    <property type="molecule type" value="Genomic_DNA"/>
</dbReference>
<accession>A0ABD0YTK6</accession>
<evidence type="ECO:0000313" key="3">
    <source>
        <dbReference type="Proteomes" id="UP001558652"/>
    </source>
</evidence>
<protein>
    <recommendedName>
        <fullName evidence="1">DUF4485 domain-containing protein</fullName>
    </recommendedName>
</protein>